<dbReference type="InterPro" id="IPR036182">
    <property type="entry name" value="PCuAC_sf"/>
</dbReference>
<evidence type="ECO:0000313" key="1">
    <source>
        <dbReference type="EMBL" id="AFN74391.1"/>
    </source>
</evidence>
<dbReference type="PANTHER" id="PTHR36302:SF1">
    <property type="entry name" value="COPPER CHAPERONE PCU(A)C"/>
    <property type="match status" value="1"/>
</dbReference>
<keyword evidence="2" id="KW-1185">Reference proteome</keyword>
<dbReference type="eggNOG" id="COG2847">
    <property type="taxonomic scope" value="Bacteria"/>
</dbReference>
<dbReference type="STRING" id="1191523.MROS_1153"/>
<dbReference type="SUPFAM" id="SSF110087">
    <property type="entry name" value="DR1885-like metal-binding protein"/>
    <property type="match status" value="1"/>
</dbReference>
<dbReference type="InterPro" id="IPR007410">
    <property type="entry name" value="LpqE-like"/>
</dbReference>
<dbReference type="Pfam" id="PF04314">
    <property type="entry name" value="PCuAC"/>
    <property type="match status" value="1"/>
</dbReference>
<reference evidence="1 2" key="1">
    <citation type="journal article" date="2013" name="PLoS ONE">
        <title>Genomic analysis of Melioribacter roseus, facultatively anaerobic organotrophic bacterium representing a novel deep lineage within Bacteriodetes/Chlorobi group.</title>
        <authorList>
            <person name="Kadnikov V.V."/>
            <person name="Mardanov A.V."/>
            <person name="Podosokorskaya O.A."/>
            <person name="Gavrilov S.N."/>
            <person name="Kublanov I.V."/>
            <person name="Beletsky A.V."/>
            <person name="Bonch-Osmolovskaya E.A."/>
            <person name="Ravin N.V."/>
        </authorList>
    </citation>
    <scope>NUCLEOTIDE SEQUENCE [LARGE SCALE GENOMIC DNA]</scope>
    <source>
        <strain evidence="2">JCM 17771 / P3M-2</strain>
    </source>
</reference>
<dbReference type="Gene3D" id="2.60.40.1890">
    <property type="entry name" value="PCu(A)C copper chaperone"/>
    <property type="match status" value="1"/>
</dbReference>
<dbReference type="PANTHER" id="PTHR36302">
    <property type="entry name" value="BLR7088 PROTEIN"/>
    <property type="match status" value="1"/>
</dbReference>
<dbReference type="HOGENOM" id="CLU_100939_2_2_10"/>
<dbReference type="EMBL" id="CP003557">
    <property type="protein sequence ID" value="AFN74391.1"/>
    <property type="molecule type" value="Genomic_DNA"/>
</dbReference>
<proteinExistence type="predicted"/>
<name>I7A391_MELRP</name>
<dbReference type="Proteomes" id="UP000009011">
    <property type="component" value="Chromosome"/>
</dbReference>
<organism evidence="1 2">
    <name type="scientific">Melioribacter roseus (strain DSM 23840 / JCM 17771 / VKM B-2668 / P3M-2)</name>
    <dbReference type="NCBI Taxonomy" id="1191523"/>
    <lineage>
        <taxon>Bacteria</taxon>
        <taxon>Pseudomonadati</taxon>
        <taxon>Ignavibacteriota</taxon>
        <taxon>Ignavibacteria</taxon>
        <taxon>Ignavibacteriales</taxon>
        <taxon>Melioribacteraceae</taxon>
        <taxon>Melioribacter</taxon>
    </lineage>
</organism>
<evidence type="ECO:0000313" key="2">
    <source>
        <dbReference type="Proteomes" id="UP000009011"/>
    </source>
</evidence>
<evidence type="ECO:0008006" key="3">
    <source>
        <dbReference type="Google" id="ProtNLM"/>
    </source>
</evidence>
<protein>
    <recommendedName>
        <fullName evidence="3">Copper chaperone PCu(A)C</fullName>
    </recommendedName>
</protein>
<accession>I7A391</accession>
<dbReference type="InterPro" id="IPR058248">
    <property type="entry name" value="Lxx211020-like"/>
</dbReference>
<dbReference type="RefSeq" id="WP_014855827.1">
    <property type="nucleotide sequence ID" value="NC_018178.1"/>
</dbReference>
<dbReference type="KEGG" id="mro:MROS_1153"/>
<dbReference type="OrthoDB" id="1525355at2"/>
<dbReference type="AlphaFoldDB" id="I7A391"/>
<gene>
    <name evidence="1" type="ordered locus">MROS_1153</name>
</gene>
<sequence>MKRILLLTIFLPLLINAQQSKLKIESAWARPAASGHNSALYMTISNTGDSEDTLYAAKSAAAQIVEIHETYKAGDDMMGMREVDHVEIAPESSVSFKPGGHHIMLIGATIDLKAGDTIKVDLFFRKNGKLTVEATVKSF</sequence>